<dbReference type="PANTHER" id="PTHR43784:SF2">
    <property type="entry name" value="GDSL-LIKE LIPASE_ACYLHYDROLASE, PUTATIVE (AFU_ORTHOLOGUE AFUA_2G00820)-RELATED"/>
    <property type="match status" value="1"/>
</dbReference>
<keyword evidence="4" id="KW-1185">Reference proteome</keyword>
<dbReference type="EMBL" id="JAUSXB010000001">
    <property type="protein sequence ID" value="MDQ0674030.1"/>
    <property type="molecule type" value="Genomic_DNA"/>
</dbReference>
<feature type="domain" description="SGNH hydrolase-type esterase" evidence="2">
    <location>
        <begin position="45"/>
        <end position="214"/>
    </location>
</feature>
<dbReference type="InterPro" id="IPR036514">
    <property type="entry name" value="SGNH_hydro_sf"/>
</dbReference>
<comment type="caution">
    <text evidence="3">The sequence shown here is derived from an EMBL/GenBank/DDBJ whole genome shotgun (WGS) entry which is preliminary data.</text>
</comment>
<proteinExistence type="predicted"/>
<dbReference type="SUPFAM" id="SSF52266">
    <property type="entry name" value="SGNH hydrolase"/>
    <property type="match status" value="1"/>
</dbReference>
<dbReference type="Gene3D" id="3.40.50.1110">
    <property type="entry name" value="SGNH hydrolase"/>
    <property type="match status" value="1"/>
</dbReference>
<dbReference type="Proteomes" id="UP001236806">
    <property type="component" value="Unassembled WGS sequence"/>
</dbReference>
<dbReference type="PROSITE" id="PS51257">
    <property type="entry name" value="PROKAR_LIPOPROTEIN"/>
    <property type="match status" value="1"/>
</dbReference>
<keyword evidence="3" id="KW-0378">Hydrolase</keyword>
<dbReference type="GO" id="GO:0004622">
    <property type="term" value="F:phosphatidylcholine lysophospholipase activity"/>
    <property type="evidence" value="ECO:0007669"/>
    <property type="project" value="UniProtKB-EC"/>
</dbReference>
<evidence type="ECO:0000313" key="4">
    <source>
        <dbReference type="Proteomes" id="UP001236806"/>
    </source>
</evidence>
<evidence type="ECO:0000259" key="2">
    <source>
        <dbReference type="Pfam" id="PF13472"/>
    </source>
</evidence>
<protein>
    <submittedName>
        <fullName evidence="3">Acyl-CoA thioesterase-1</fullName>
        <ecNumber evidence="3">3.1.1.2</ecNumber>
        <ecNumber evidence="3">3.1.1.5</ecNumber>
        <ecNumber evidence="3">3.1.2.-</ecNumber>
        <ecNumber evidence="3">3.1.2.2</ecNumber>
    </submittedName>
</protein>
<dbReference type="GO" id="GO:0004064">
    <property type="term" value="F:arylesterase activity"/>
    <property type="evidence" value="ECO:0007669"/>
    <property type="project" value="UniProtKB-EC"/>
</dbReference>
<dbReference type="InterPro" id="IPR053140">
    <property type="entry name" value="GDSL_Rv0518-like"/>
</dbReference>
<dbReference type="InterPro" id="IPR013830">
    <property type="entry name" value="SGNH_hydro"/>
</dbReference>
<accession>A0ABU0PJA1</accession>
<dbReference type="EC" id="3.1.1.2" evidence="3"/>
<evidence type="ECO:0000256" key="1">
    <source>
        <dbReference type="SAM" id="SignalP"/>
    </source>
</evidence>
<feature type="signal peptide" evidence="1">
    <location>
        <begin position="1"/>
        <end position="29"/>
    </location>
</feature>
<dbReference type="EC" id="3.1.2.2" evidence="3"/>
<dbReference type="CDD" id="cd00229">
    <property type="entry name" value="SGNH_hydrolase"/>
    <property type="match status" value="1"/>
</dbReference>
<evidence type="ECO:0000313" key="3">
    <source>
        <dbReference type="EMBL" id="MDQ0674030.1"/>
    </source>
</evidence>
<sequence length="230" mass="23295">MDGLSLRVRAGMAAGTAALLVVTAGCTSAGPGTQASAAPPVRIVVIGDSLSTGYGTSPNQAWPKLLQQAHLNGKRPVQVTNAAENGSGYLVAGEDGNTFSTEVEVAVGPDTDVVVFFGSDNDWGADPEELREAAASTFAAASSRAPQAVLVAVGPLSGSEEPDPVLAEVRDSTASAAQNMGVQFIDPIADQWLNGRADVLLGPDGEHPSASGQKFLRDKMKGILGAAVAG</sequence>
<reference evidence="3 4" key="1">
    <citation type="submission" date="2023-07" db="EMBL/GenBank/DDBJ databases">
        <title>Comparative genomics of wheat-associated soil bacteria to identify genetic determinants of phenazine resistance.</title>
        <authorList>
            <person name="Mouncey N."/>
        </authorList>
    </citation>
    <scope>NUCLEOTIDE SEQUENCE [LARGE SCALE GENOMIC DNA]</scope>
    <source>
        <strain evidence="3 4">W1I3</strain>
    </source>
</reference>
<dbReference type="EC" id="3.1.2.-" evidence="3"/>
<feature type="chain" id="PRO_5045645594" evidence="1">
    <location>
        <begin position="30"/>
        <end position="230"/>
    </location>
</feature>
<gene>
    <name evidence="3" type="ORF">QFZ36_001591</name>
</gene>
<dbReference type="EC" id="3.1.1.5" evidence="3"/>
<organism evidence="3 4">
    <name type="scientific">Pseudarthrobacter siccitolerans</name>
    <dbReference type="NCBI Taxonomy" id="861266"/>
    <lineage>
        <taxon>Bacteria</taxon>
        <taxon>Bacillati</taxon>
        <taxon>Actinomycetota</taxon>
        <taxon>Actinomycetes</taxon>
        <taxon>Micrococcales</taxon>
        <taxon>Micrococcaceae</taxon>
        <taxon>Pseudarthrobacter</taxon>
    </lineage>
</organism>
<name>A0ABU0PJA1_9MICC</name>
<dbReference type="PANTHER" id="PTHR43784">
    <property type="entry name" value="GDSL-LIKE LIPASE/ACYLHYDROLASE, PUTATIVE (AFU_ORTHOLOGUE AFUA_2G00820)-RELATED"/>
    <property type="match status" value="1"/>
</dbReference>
<dbReference type="Pfam" id="PF13472">
    <property type="entry name" value="Lipase_GDSL_2"/>
    <property type="match status" value="1"/>
</dbReference>
<keyword evidence="1" id="KW-0732">Signal</keyword>